<comment type="caution">
    <text evidence="1">The sequence shown here is derived from an EMBL/GenBank/DDBJ whole genome shotgun (WGS) entry which is preliminary data.</text>
</comment>
<dbReference type="EMBL" id="JRES01001007">
    <property type="protein sequence ID" value="KNC26171.1"/>
    <property type="molecule type" value="Genomic_DNA"/>
</dbReference>
<proteinExistence type="predicted"/>
<reference evidence="1 2" key="1">
    <citation type="journal article" date="2015" name="Nat. Commun.">
        <title>Lucilia cuprina genome unlocks parasitic fly biology to underpin future interventions.</title>
        <authorList>
            <person name="Anstead C.A."/>
            <person name="Korhonen P.K."/>
            <person name="Young N.D."/>
            <person name="Hall R.S."/>
            <person name="Jex A.R."/>
            <person name="Murali S.C."/>
            <person name="Hughes D.S."/>
            <person name="Lee S.F."/>
            <person name="Perry T."/>
            <person name="Stroehlein A.J."/>
            <person name="Ansell B.R."/>
            <person name="Breugelmans B."/>
            <person name="Hofmann A."/>
            <person name="Qu J."/>
            <person name="Dugan S."/>
            <person name="Lee S.L."/>
            <person name="Chao H."/>
            <person name="Dinh H."/>
            <person name="Han Y."/>
            <person name="Doddapaneni H.V."/>
            <person name="Worley K.C."/>
            <person name="Muzny D.M."/>
            <person name="Ioannidis P."/>
            <person name="Waterhouse R.M."/>
            <person name="Zdobnov E.M."/>
            <person name="James P.J."/>
            <person name="Bagnall N.H."/>
            <person name="Kotze A.C."/>
            <person name="Gibbs R.A."/>
            <person name="Richards S."/>
            <person name="Batterham P."/>
            <person name="Gasser R.B."/>
        </authorList>
    </citation>
    <scope>NUCLEOTIDE SEQUENCE [LARGE SCALE GENOMIC DNA]</scope>
    <source>
        <strain evidence="1 2">LS</strain>
        <tissue evidence="1">Full body</tissue>
    </source>
</reference>
<protein>
    <submittedName>
        <fullName evidence="1">Uncharacterized protein</fullName>
    </submittedName>
</protein>
<gene>
    <name evidence="1" type="ORF">FF38_06698</name>
</gene>
<sequence length="86" mass="10030">MSQPSTEWAAIEHKLTELVMDHLLTNKDDKISHFDSNSPEIQGHQMNEFSKEFLSKYITKIRDAWLGLSLKLIPAEEIPMRRHARV</sequence>
<accession>A0A0L0C1M7</accession>
<evidence type="ECO:0000313" key="1">
    <source>
        <dbReference type="EMBL" id="KNC26171.1"/>
    </source>
</evidence>
<keyword evidence="2" id="KW-1185">Reference proteome</keyword>
<dbReference type="Proteomes" id="UP000037069">
    <property type="component" value="Unassembled WGS sequence"/>
</dbReference>
<dbReference type="OrthoDB" id="8065156at2759"/>
<organism evidence="1 2">
    <name type="scientific">Lucilia cuprina</name>
    <name type="common">Green bottle fly</name>
    <name type="synonym">Australian sheep blowfly</name>
    <dbReference type="NCBI Taxonomy" id="7375"/>
    <lineage>
        <taxon>Eukaryota</taxon>
        <taxon>Metazoa</taxon>
        <taxon>Ecdysozoa</taxon>
        <taxon>Arthropoda</taxon>
        <taxon>Hexapoda</taxon>
        <taxon>Insecta</taxon>
        <taxon>Pterygota</taxon>
        <taxon>Neoptera</taxon>
        <taxon>Endopterygota</taxon>
        <taxon>Diptera</taxon>
        <taxon>Brachycera</taxon>
        <taxon>Muscomorpha</taxon>
        <taxon>Oestroidea</taxon>
        <taxon>Calliphoridae</taxon>
        <taxon>Luciliinae</taxon>
        <taxon>Lucilia</taxon>
    </lineage>
</organism>
<evidence type="ECO:0000313" key="2">
    <source>
        <dbReference type="Proteomes" id="UP000037069"/>
    </source>
</evidence>
<dbReference type="AlphaFoldDB" id="A0A0L0C1M7"/>
<name>A0A0L0C1M7_LUCCU</name>